<evidence type="ECO:0000313" key="7">
    <source>
        <dbReference type="EMBL" id="POB05748.1"/>
    </source>
</evidence>
<dbReference type="GO" id="GO:0003955">
    <property type="term" value="F:NAD(P)H dehydrogenase (quinone) activity"/>
    <property type="evidence" value="ECO:0007669"/>
    <property type="project" value="InterPro"/>
</dbReference>
<sequence length="205" mass="21504">MSQPGYVLVLYYSRHGATAEMARLIAEGVEQNGIEARIRTVPPVAPETTASLPPVPEDGAMYCSIDDLKHCSALILGSPTRFGNMAAPLKHFIDGTSSLWLAGNLNGKPAAVFTSTASLHGGQEATLLSMQLPLLHHGMLLVGLPYSENALIETRGGGTPYGASHHAGSQGERRLDQHESQLCRALGKRVGSITAQLAAGAQALG</sequence>
<feature type="domain" description="Flavodoxin-like" evidence="6">
    <location>
        <begin position="7"/>
        <end position="191"/>
    </location>
</feature>
<evidence type="ECO:0000256" key="2">
    <source>
        <dbReference type="ARBA" id="ARBA00006961"/>
    </source>
</evidence>
<dbReference type="PROSITE" id="PS50902">
    <property type="entry name" value="FLAVODOXIN_LIKE"/>
    <property type="match status" value="1"/>
</dbReference>
<dbReference type="InterPro" id="IPR008254">
    <property type="entry name" value="Flavodoxin/NO_synth"/>
</dbReference>
<name>A0A2P4EZ22_9GAMM</name>
<dbReference type="PROSITE" id="PS00201">
    <property type="entry name" value="FLAVODOXIN"/>
    <property type="match status" value="1"/>
</dbReference>
<dbReference type="Gene3D" id="3.40.50.360">
    <property type="match status" value="1"/>
</dbReference>
<dbReference type="NCBIfam" id="NF002999">
    <property type="entry name" value="PRK03767.1"/>
    <property type="match status" value="1"/>
</dbReference>
<dbReference type="SUPFAM" id="SSF52218">
    <property type="entry name" value="Flavoproteins"/>
    <property type="match status" value="1"/>
</dbReference>
<dbReference type="EMBL" id="PPSK01000002">
    <property type="protein sequence ID" value="POB05748.1"/>
    <property type="molecule type" value="Genomic_DNA"/>
</dbReference>
<dbReference type="FunFam" id="3.40.50.360:FF:000001">
    <property type="entry name" value="NAD(P)H dehydrogenase (Quinone) FQR1-like"/>
    <property type="match status" value="1"/>
</dbReference>
<evidence type="ECO:0000313" key="8">
    <source>
        <dbReference type="Proteomes" id="UP000243451"/>
    </source>
</evidence>
<dbReference type="InterPro" id="IPR010089">
    <property type="entry name" value="Flavoprotein_WrbA-like"/>
</dbReference>
<evidence type="ECO:0000256" key="1">
    <source>
        <dbReference type="ARBA" id="ARBA00001917"/>
    </source>
</evidence>
<dbReference type="RefSeq" id="WP_104737074.1">
    <property type="nucleotide sequence ID" value="NZ_BMHR01000004.1"/>
</dbReference>
<evidence type="ECO:0000256" key="4">
    <source>
        <dbReference type="ARBA" id="ARBA00022643"/>
    </source>
</evidence>
<dbReference type="InterPro" id="IPR005025">
    <property type="entry name" value="FMN_Rdtase-like_dom"/>
</dbReference>
<gene>
    <name evidence="7" type="ORF">C1949_03390</name>
</gene>
<dbReference type="Pfam" id="PF03358">
    <property type="entry name" value="FMN_red"/>
    <property type="match status" value="1"/>
</dbReference>
<dbReference type="OrthoDB" id="9801479at2"/>
<dbReference type="PANTHER" id="PTHR30546:SF23">
    <property type="entry name" value="FLAVOPROTEIN-LIKE PROTEIN YCP4-RELATED"/>
    <property type="match status" value="1"/>
</dbReference>
<dbReference type="AlphaFoldDB" id="A0A2P4EZ22"/>
<dbReference type="PANTHER" id="PTHR30546">
    <property type="entry name" value="FLAVODOXIN-RELATED PROTEIN WRBA-RELATED"/>
    <property type="match status" value="1"/>
</dbReference>
<dbReference type="NCBIfam" id="TIGR01755">
    <property type="entry name" value="flav_wrbA"/>
    <property type="match status" value="1"/>
</dbReference>
<comment type="cofactor">
    <cofactor evidence="1">
        <name>FMN</name>
        <dbReference type="ChEBI" id="CHEBI:58210"/>
    </cofactor>
</comment>
<dbReference type="GO" id="GO:0016020">
    <property type="term" value="C:membrane"/>
    <property type="evidence" value="ECO:0007669"/>
    <property type="project" value="TreeGrafter"/>
</dbReference>
<dbReference type="Proteomes" id="UP000243451">
    <property type="component" value="Unassembled WGS sequence"/>
</dbReference>
<feature type="region of interest" description="Disordered" evidence="5">
    <location>
        <begin position="157"/>
        <end position="178"/>
    </location>
</feature>
<keyword evidence="4" id="KW-0288">FMN</keyword>
<dbReference type="GO" id="GO:0010181">
    <property type="term" value="F:FMN binding"/>
    <property type="evidence" value="ECO:0007669"/>
    <property type="project" value="InterPro"/>
</dbReference>
<evidence type="ECO:0000256" key="3">
    <source>
        <dbReference type="ARBA" id="ARBA00022630"/>
    </source>
</evidence>
<dbReference type="InterPro" id="IPR029039">
    <property type="entry name" value="Flavoprotein-like_sf"/>
</dbReference>
<keyword evidence="3" id="KW-0285">Flavoprotein</keyword>
<keyword evidence="8" id="KW-1185">Reference proteome</keyword>
<dbReference type="GO" id="GO:0009055">
    <property type="term" value="F:electron transfer activity"/>
    <property type="evidence" value="ECO:0007669"/>
    <property type="project" value="InterPro"/>
</dbReference>
<dbReference type="InterPro" id="IPR001226">
    <property type="entry name" value="Flavodoxin_CS"/>
</dbReference>
<organism evidence="7 8">
    <name type="scientific">Halopseudomonas oceani</name>
    <dbReference type="NCBI Taxonomy" id="1708783"/>
    <lineage>
        <taxon>Bacteria</taxon>
        <taxon>Pseudomonadati</taxon>
        <taxon>Pseudomonadota</taxon>
        <taxon>Gammaproteobacteria</taxon>
        <taxon>Pseudomonadales</taxon>
        <taxon>Pseudomonadaceae</taxon>
        <taxon>Halopseudomonas</taxon>
    </lineage>
</organism>
<protein>
    <submittedName>
        <fullName evidence="7">NAD(P)H-quinone oxidoreductase</fullName>
    </submittedName>
</protein>
<comment type="caution">
    <text evidence="7">The sequence shown here is derived from an EMBL/GenBank/DDBJ whole genome shotgun (WGS) entry which is preliminary data.</text>
</comment>
<proteinExistence type="inferred from homology"/>
<reference evidence="7 8" key="1">
    <citation type="submission" date="2018-01" db="EMBL/GenBank/DDBJ databases">
        <title>Draft genome of the type strain Pseudomonas oceani DSM 100277 isolated from the deep water in Okinawa trough, northwestern Pacific Ocean.</title>
        <authorList>
            <person name="Gomila M."/>
            <person name="Mulet M."/>
            <person name="Garcia-Valdes E."/>
            <person name="Lalucat J."/>
        </authorList>
    </citation>
    <scope>NUCLEOTIDE SEQUENCE [LARGE SCALE GENOMIC DNA]</scope>
    <source>
        <strain evidence="7 8">DSM 100277</strain>
    </source>
</reference>
<accession>A0A2P4EZ22</accession>
<comment type="similarity">
    <text evidence="2">Belongs to the WrbA family.</text>
</comment>
<evidence type="ECO:0000259" key="6">
    <source>
        <dbReference type="PROSITE" id="PS50902"/>
    </source>
</evidence>
<evidence type="ECO:0000256" key="5">
    <source>
        <dbReference type="SAM" id="MobiDB-lite"/>
    </source>
</evidence>